<dbReference type="PRINTS" id="PR00401">
    <property type="entry name" value="SH2DOMAIN"/>
</dbReference>
<name>A0AAD4KAI8_9MUSC</name>
<dbReference type="PANTHER" id="PTHR24418">
    <property type="entry name" value="TYROSINE-PROTEIN KINASE"/>
    <property type="match status" value="1"/>
</dbReference>
<dbReference type="Gene3D" id="3.30.505.10">
    <property type="entry name" value="SH2 domain"/>
    <property type="match status" value="2"/>
</dbReference>
<keyword evidence="6 11" id="KW-0829">Tyrosine-protein kinase</keyword>
<dbReference type="FunFam" id="1.10.510.10:FF:000027">
    <property type="entry name" value="Receptor protein-tyrosine kinase"/>
    <property type="match status" value="1"/>
</dbReference>
<dbReference type="InterPro" id="IPR036770">
    <property type="entry name" value="Ankyrin_rpt-contain_sf"/>
</dbReference>
<reference evidence="15" key="1">
    <citation type="journal article" date="2021" name="Mol. Ecol. Resour.">
        <title>Phylogenomic analyses of the genus Drosophila reveals genomic signals of climate adaptation.</title>
        <authorList>
            <person name="Li F."/>
            <person name="Rane R.V."/>
            <person name="Luria V."/>
            <person name="Xiong Z."/>
            <person name="Chen J."/>
            <person name="Li Z."/>
            <person name="Catullo R.A."/>
            <person name="Griffin P.C."/>
            <person name="Schiffer M."/>
            <person name="Pearce S."/>
            <person name="Lee S.F."/>
            <person name="McElroy K."/>
            <person name="Stocker A."/>
            <person name="Shirriffs J."/>
            <person name="Cockerell F."/>
            <person name="Coppin C."/>
            <person name="Sgro C.M."/>
            <person name="Karger A."/>
            <person name="Cain J.W."/>
            <person name="Weber J.A."/>
            <person name="Santpere G."/>
            <person name="Kirschner M.W."/>
            <person name="Hoffmann A.A."/>
            <person name="Oakeshott J.G."/>
            <person name="Zhang G."/>
        </authorList>
    </citation>
    <scope>NUCLEOTIDE SEQUENCE</scope>
    <source>
        <strain evidence="15">BGI-SZ-2011g</strain>
    </source>
</reference>
<evidence type="ECO:0000259" key="14">
    <source>
        <dbReference type="PROSITE" id="PS50011"/>
    </source>
</evidence>
<evidence type="ECO:0000256" key="9">
    <source>
        <dbReference type="PROSITE-ProRule" id="PRU00191"/>
    </source>
</evidence>
<accession>A0AAD4KAI8</accession>
<keyword evidence="9" id="KW-0727">SH2 domain</keyword>
<evidence type="ECO:0000256" key="6">
    <source>
        <dbReference type="ARBA" id="ARBA00023137"/>
    </source>
</evidence>
<dbReference type="PRINTS" id="PR00109">
    <property type="entry name" value="TYRKINASE"/>
</dbReference>
<dbReference type="InterPro" id="IPR020635">
    <property type="entry name" value="Tyr_kinase_cat_dom"/>
</dbReference>
<dbReference type="InterPro" id="IPR011009">
    <property type="entry name" value="Kinase-like_dom_sf"/>
</dbReference>
<evidence type="ECO:0000256" key="4">
    <source>
        <dbReference type="ARBA" id="ARBA00022777"/>
    </source>
</evidence>
<dbReference type="PROSITE" id="PS00107">
    <property type="entry name" value="PROTEIN_KINASE_ATP"/>
    <property type="match status" value="1"/>
</dbReference>
<dbReference type="Gene3D" id="1.10.510.10">
    <property type="entry name" value="Transferase(Phosphotransferase) domain 1"/>
    <property type="match status" value="1"/>
</dbReference>
<organism evidence="15 16">
    <name type="scientific">Drosophila rubida</name>
    <dbReference type="NCBI Taxonomy" id="30044"/>
    <lineage>
        <taxon>Eukaryota</taxon>
        <taxon>Metazoa</taxon>
        <taxon>Ecdysozoa</taxon>
        <taxon>Arthropoda</taxon>
        <taxon>Hexapoda</taxon>
        <taxon>Insecta</taxon>
        <taxon>Pterygota</taxon>
        <taxon>Neoptera</taxon>
        <taxon>Endopterygota</taxon>
        <taxon>Diptera</taxon>
        <taxon>Brachycera</taxon>
        <taxon>Muscomorpha</taxon>
        <taxon>Ephydroidea</taxon>
        <taxon>Drosophilidae</taxon>
        <taxon>Drosophila</taxon>
    </lineage>
</organism>
<evidence type="ECO:0000256" key="10">
    <source>
        <dbReference type="PROSITE-ProRule" id="PRU10141"/>
    </source>
</evidence>
<dbReference type="InterPro" id="IPR050198">
    <property type="entry name" value="Non-receptor_tyrosine_kinases"/>
</dbReference>
<dbReference type="GO" id="GO:0071944">
    <property type="term" value="C:cell periphery"/>
    <property type="evidence" value="ECO:0007669"/>
    <property type="project" value="UniProtKB-ARBA"/>
</dbReference>
<evidence type="ECO:0000256" key="3">
    <source>
        <dbReference type="ARBA" id="ARBA00022741"/>
    </source>
</evidence>
<evidence type="ECO:0000313" key="16">
    <source>
        <dbReference type="Proteomes" id="UP001200034"/>
    </source>
</evidence>
<dbReference type="PROSITE" id="PS50001">
    <property type="entry name" value="SH2"/>
    <property type="match status" value="2"/>
</dbReference>
<dbReference type="SUPFAM" id="SSF48403">
    <property type="entry name" value="Ankyrin repeat"/>
    <property type="match status" value="1"/>
</dbReference>
<dbReference type="Pfam" id="PF00023">
    <property type="entry name" value="Ank"/>
    <property type="match status" value="1"/>
</dbReference>
<feature type="repeat" description="ANK" evidence="8">
    <location>
        <begin position="184"/>
        <end position="216"/>
    </location>
</feature>
<dbReference type="EMBL" id="JAJJHW010000681">
    <property type="protein sequence ID" value="KAH8384584.1"/>
    <property type="molecule type" value="Genomic_DNA"/>
</dbReference>
<evidence type="ECO:0000256" key="12">
    <source>
        <dbReference type="SAM" id="MobiDB-lite"/>
    </source>
</evidence>
<keyword evidence="8" id="KW-0040">ANK repeat</keyword>
<dbReference type="SMART" id="SM00252">
    <property type="entry name" value="SH2"/>
    <property type="match status" value="2"/>
</dbReference>
<feature type="repeat" description="ANK" evidence="8">
    <location>
        <begin position="151"/>
        <end position="183"/>
    </location>
</feature>
<dbReference type="GO" id="GO:0007165">
    <property type="term" value="P:signal transduction"/>
    <property type="evidence" value="ECO:0007669"/>
    <property type="project" value="UniProtKB-ARBA"/>
</dbReference>
<feature type="region of interest" description="Disordered" evidence="12">
    <location>
        <begin position="493"/>
        <end position="516"/>
    </location>
</feature>
<feature type="repeat" description="ANK" evidence="8">
    <location>
        <begin position="218"/>
        <end position="250"/>
    </location>
</feature>
<dbReference type="InterPro" id="IPR017441">
    <property type="entry name" value="Protein_kinase_ATP_BS"/>
</dbReference>
<dbReference type="Pfam" id="PF12796">
    <property type="entry name" value="Ank_2"/>
    <property type="match status" value="1"/>
</dbReference>
<comment type="catalytic activity">
    <reaction evidence="7 11">
        <text>L-tyrosyl-[protein] + ATP = O-phospho-L-tyrosyl-[protein] + ADP + H(+)</text>
        <dbReference type="Rhea" id="RHEA:10596"/>
        <dbReference type="Rhea" id="RHEA-COMP:10136"/>
        <dbReference type="Rhea" id="RHEA-COMP:20101"/>
        <dbReference type="ChEBI" id="CHEBI:15378"/>
        <dbReference type="ChEBI" id="CHEBI:30616"/>
        <dbReference type="ChEBI" id="CHEBI:46858"/>
        <dbReference type="ChEBI" id="CHEBI:61978"/>
        <dbReference type="ChEBI" id="CHEBI:456216"/>
        <dbReference type="EC" id="2.7.10.2"/>
    </reaction>
</comment>
<proteinExistence type="inferred from homology"/>
<dbReference type="GO" id="GO:0004715">
    <property type="term" value="F:non-membrane spanning protein tyrosine kinase activity"/>
    <property type="evidence" value="ECO:0007669"/>
    <property type="project" value="UniProtKB-EC"/>
</dbReference>
<keyword evidence="2 11" id="KW-0808">Transferase</keyword>
<keyword evidence="3 10" id="KW-0547">Nucleotide-binding</keyword>
<feature type="domain" description="SH2" evidence="13">
    <location>
        <begin position="286"/>
        <end position="405"/>
    </location>
</feature>
<feature type="domain" description="Protein kinase" evidence="14">
    <location>
        <begin position="669"/>
        <end position="929"/>
    </location>
</feature>
<keyword evidence="1" id="KW-0597">Phosphoprotein</keyword>
<keyword evidence="5 10" id="KW-0067">ATP-binding</keyword>
<dbReference type="AlphaFoldDB" id="A0AAD4KAI8"/>
<feature type="compositionally biased region" description="Polar residues" evidence="12">
    <location>
        <begin position="505"/>
        <end position="516"/>
    </location>
</feature>
<dbReference type="PROSITE" id="PS00109">
    <property type="entry name" value="PROTEIN_KINASE_TYR"/>
    <property type="match status" value="1"/>
</dbReference>
<dbReference type="PROSITE" id="PS50088">
    <property type="entry name" value="ANK_REPEAT"/>
    <property type="match status" value="3"/>
</dbReference>
<dbReference type="InterPro" id="IPR036860">
    <property type="entry name" value="SH2_dom_sf"/>
</dbReference>
<dbReference type="InterPro" id="IPR000719">
    <property type="entry name" value="Prot_kinase_dom"/>
</dbReference>
<feature type="region of interest" description="Disordered" evidence="12">
    <location>
        <begin position="422"/>
        <end position="454"/>
    </location>
</feature>
<dbReference type="Pfam" id="PF00017">
    <property type="entry name" value="SH2"/>
    <property type="match status" value="2"/>
</dbReference>
<protein>
    <recommendedName>
        <fullName evidence="11">Tyrosine-protein kinase</fullName>
        <ecNumber evidence="11">2.7.10.2</ecNumber>
    </recommendedName>
</protein>
<dbReference type="InterPro" id="IPR000980">
    <property type="entry name" value="SH2"/>
</dbReference>
<dbReference type="SUPFAM" id="SSF56112">
    <property type="entry name" value="Protein kinase-like (PK-like)"/>
    <property type="match status" value="1"/>
</dbReference>
<sequence length="947" mass="106158">MTRDDHIKWFHGRLTREDADELLKQGCDDGTFLVRESSTATGDFVLSLLYQGEVCHYQIRRHGEDAFFSIEDKGQTKILHGLETLVDYYQQEPNGLITKLSVPLSGDPPPHNTRSHGVTNLLHRATSKNESKVVFELLKCGYRNFDAKNQDGQTALHLAALYCNEDVLKLLLDAGVQVNSADSFGYQPLHYACRQKPGSFIRTLIAAQANVEERNIENGYVPLHEAAKYGNLEAIQVLLSAQAPLLPRTSSGEFPFDLAKEAGQTAVEEFLLNYKLPAASTSRENWYHSTLKRDEAIAILMQFANRLERKQQALGQIVDTSGCFLVRYSESPSASGYVLTLLSDQVAKNFRISQADLYQNGVKLESRGSKFLYIDDGPYWPSLEHLVEHFMHFSYGLPVSLKYAVPPLPKPEVPSFATIPRATHKQRDTHSEPNAALSHHPGTSAGAHQHVQHSHVPALTIAKKKQKENSSSIFNSLRLTSPKKGLFDMNTLRKSKLKNKRSDSESSATGASPTNRVSDELQVAAPMLKNLSFSTDFSNFNVDGGGELYNVPRNNTPVELPPIAHKTEAEVEYFTKSDVAIERERAAAQDANGYLPTTDVVMLMDQPLKNLDASNKQVSRLDSIISSVSTESEMAGYLQRKCSGEVLTGISSTELEAAKQRFFIQSDQLELVDEIGAGEFGSVYRGWLKRPNSADNHVEVAIKTLRDAEQQAINKQEFLREASVMMRLEHKCIVRLIGISKGDMLMMVQELAPLGSMLQYILDHSDELKVNFELKLWAAQIACGMHYLETQHFVHRDLAARNILLTSRQQAKISDFGMSRSLSAGSDEYHFTQGGRWPIRWYAPESFNNGIFSHASDVWSFGVTLWEMFALGAPPYGDKLNANAIEMVNQGYRLPQPDLCPAYIYAVMHSCWNHHPKERPTFAYLMEFFSRDPDYQNLSELVSSVHI</sequence>
<keyword evidence="4 11" id="KW-0418">Kinase</keyword>
<dbReference type="GO" id="GO:0002009">
    <property type="term" value="P:morphogenesis of an epithelium"/>
    <property type="evidence" value="ECO:0007669"/>
    <property type="project" value="UniProtKB-ARBA"/>
</dbReference>
<dbReference type="InterPro" id="IPR002110">
    <property type="entry name" value="Ankyrin_rpt"/>
</dbReference>
<evidence type="ECO:0000256" key="2">
    <source>
        <dbReference type="ARBA" id="ARBA00022679"/>
    </source>
</evidence>
<evidence type="ECO:0000256" key="1">
    <source>
        <dbReference type="ARBA" id="ARBA00022553"/>
    </source>
</evidence>
<gene>
    <name evidence="15" type="ORF">KR093_001801</name>
</gene>
<dbReference type="InterPro" id="IPR008266">
    <property type="entry name" value="Tyr_kinase_AS"/>
</dbReference>
<evidence type="ECO:0000313" key="15">
    <source>
        <dbReference type="EMBL" id="KAH8384584.1"/>
    </source>
</evidence>
<dbReference type="Pfam" id="PF07714">
    <property type="entry name" value="PK_Tyr_Ser-Thr"/>
    <property type="match status" value="1"/>
</dbReference>
<dbReference type="PROSITE" id="PS50297">
    <property type="entry name" value="ANK_REP_REGION"/>
    <property type="match status" value="2"/>
</dbReference>
<dbReference type="Gene3D" id="3.30.200.20">
    <property type="entry name" value="Phosphorylase Kinase, domain 1"/>
    <property type="match status" value="1"/>
</dbReference>
<evidence type="ECO:0000256" key="5">
    <source>
        <dbReference type="ARBA" id="ARBA00022840"/>
    </source>
</evidence>
<dbReference type="InterPro" id="IPR001245">
    <property type="entry name" value="Ser-Thr/Tyr_kinase_cat_dom"/>
</dbReference>
<dbReference type="SMART" id="SM00248">
    <property type="entry name" value="ANK"/>
    <property type="match status" value="4"/>
</dbReference>
<dbReference type="Proteomes" id="UP001200034">
    <property type="component" value="Unassembled WGS sequence"/>
</dbReference>
<dbReference type="Gene3D" id="1.25.40.20">
    <property type="entry name" value="Ankyrin repeat-containing domain"/>
    <property type="match status" value="1"/>
</dbReference>
<feature type="binding site" evidence="10">
    <location>
        <position position="703"/>
    </location>
    <ligand>
        <name>ATP</name>
        <dbReference type="ChEBI" id="CHEBI:30616"/>
    </ligand>
</feature>
<dbReference type="EC" id="2.7.10.2" evidence="11"/>
<comment type="caution">
    <text evidence="15">The sequence shown here is derived from an EMBL/GenBank/DDBJ whole genome shotgun (WGS) entry which is preliminary data.</text>
</comment>
<comment type="similarity">
    <text evidence="11">Belongs to the protein kinase superfamily. Tyr protein kinase family.</text>
</comment>
<dbReference type="SMART" id="SM00219">
    <property type="entry name" value="TyrKc"/>
    <property type="match status" value="1"/>
</dbReference>
<evidence type="ECO:0000256" key="7">
    <source>
        <dbReference type="ARBA" id="ARBA00051245"/>
    </source>
</evidence>
<dbReference type="FunFam" id="3.30.505.10:FF:000102">
    <property type="entry name" value="Tyrosine-protein kinase"/>
    <property type="match status" value="1"/>
</dbReference>
<dbReference type="GO" id="GO:0005524">
    <property type="term" value="F:ATP binding"/>
    <property type="evidence" value="ECO:0007669"/>
    <property type="project" value="UniProtKB-UniRule"/>
</dbReference>
<dbReference type="PROSITE" id="PS50011">
    <property type="entry name" value="PROTEIN_KINASE_DOM"/>
    <property type="match status" value="1"/>
</dbReference>
<feature type="domain" description="SH2" evidence="13">
    <location>
        <begin position="9"/>
        <end position="104"/>
    </location>
</feature>
<evidence type="ECO:0000256" key="11">
    <source>
        <dbReference type="RuleBase" id="RU362096"/>
    </source>
</evidence>
<evidence type="ECO:0000256" key="8">
    <source>
        <dbReference type="PROSITE-ProRule" id="PRU00023"/>
    </source>
</evidence>
<evidence type="ECO:0000259" key="13">
    <source>
        <dbReference type="PROSITE" id="PS50001"/>
    </source>
</evidence>
<keyword evidence="16" id="KW-1185">Reference proteome</keyword>
<dbReference type="SUPFAM" id="SSF55550">
    <property type="entry name" value="SH2 domain"/>
    <property type="match status" value="2"/>
</dbReference>